<dbReference type="InterPro" id="IPR046897">
    <property type="entry name" value="ABC-3C_MC6"/>
</dbReference>
<proteinExistence type="predicted"/>
<protein>
    <submittedName>
        <fullName evidence="1">Uncharacterized protein</fullName>
    </submittedName>
</protein>
<evidence type="ECO:0000313" key="1">
    <source>
        <dbReference type="EMBL" id="VFJ44045.1"/>
    </source>
</evidence>
<dbReference type="Pfam" id="PF20293">
    <property type="entry name" value="MC6"/>
    <property type="match status" value="1"/>
</dbReference>
<sequence>MILPTKHLSQDRALLTVGAQLLAHLSRPKTVSALWEDVSHPANLGNGKRPALRYDAYVLTLDLLFLMGAIKFQDGLLRRKTP</sequence>
<organism evidence="1">
    <name type="scientific">Candidatus Kentrum sp. DK</name>
    <dbReference type="NCBI Taxonomy" id="2126562"/>
    <lineage>
        <taxon>Bacteria</taxon>
        <taxon>Pseudomonadati</taxon>
        <taxon>Pseudomonadota</taxon>
        <taxon>Gammaproteobacteria</taxon>
        <taxon>Candidatus Kentrum</taxon>
    </lineage>
</organism>
<gene>
    <name evidence="1" type="ORF">BECKDK2373B_GA0170837_100718</name>
</gene>
<accession>A0A450RYF9</accession>
<dbReference type="EMBL" id="CAADEX010000007">
    <property type="protein sequence ID" value="VFJ44045.1"/>
    <property type="molecule type" value="Genomic_DNA"/>
</dbReference>
<dbReference type="AlphaFoldDB" id="A0A450RYF9"/>
<name>A0A450RYF9_9GAMM</name>
<reference evidence="1" key="1">
    <citation type="submission" date="2019-02" db="EMBL/GenBank/DDBJ databases">
        <authorList>
            <person name="Gruber-Vodicka R. H."/>
            <person name="Seah K. B. B."/>
        </authorList>
    </citation>
    <scope>NUCLEOTIDE SEQUENCE</scope>
    <source>
        <strain evidence="1">BECK_DK47</strain>
    </source>
</reference>